<comment type="caution">
    <text evidence="1">The sequence shown here is derived from an EMBL/GenBank/DDBJ whole genome shotgun (WGS) entry which is preliminary data.</text>
</comment>
<name>A0ACB8WEK8_9TELE</name>
<reference evidence="1" key="1">
    <citation type="submission" date="2022-04" db="EMBL/GenBank/DDBJ databases">
        <title>Jade perch genome.</title>
        <authorList>
            <person name="Chao B."/>
        </authorList>
    </citation>
    <scope>NUCLEOTIDE SEQUENCE</scope>
    <source>
        <strain evidence="1">CB-2022</strain>
    </source>
</reference>
<sequence>MALYNPLTLWLQCILNQIINSRQCQEVDASAVSENHGIVRVETQTGGSGLSGEECRIPDGLPDRATDGDLERALDLTRQQTIGDLSSGRGLPRPAVITGEAGGQPERIQFEVMQPRVRAACSSSGGLRSFNVCRTMLQMFYHSVVSSVIFYAVVCWGSRLKTADLTLTDSTSSSGELDLSWRVELESVAEVSERRILRKLLTMCRFMLLLTLKERASYLSKLKKSIDCLEVEFRGSVWTPCSPGLLRLQKQELKQSIISSPSVSVPWLLHSSTGQ</sequence>
<organism evidence="1 2">
    <name type="scientific">Scortum barcoo</name>
    <name type="common">barcoo grunter</name>
    <dbReference type="NCBI Taxonomy" id="214431"/>
    <lineage>
        <taxon>Eukaryota</taxon>
        <taxon>Metazoa</taxon>
        <taxon>Chordata</taxon>
        <taxon>Craniata</taxon>
        <taxon>Vertebrata</taxon>
        <taxon>Euteleostomi</taxon>
        <taxon>Actinopterygii</taxon>
        <taxon>Neopterygii</taxon>
        <taxon>Teleostei</taxon>
        <taxon>Neoteleostei</taxon>
        <taxon>Acanthomorphata</taxon>
        <taxon>Eupercaria</taxon>
        <taxon>Centrarchiformes</taxon>
        <taxon>Terapontoidei</taxon>
        <taxon>Terapontidae</taxon>
        <taxon>Scortum</taxon>
    </lineage>
</organism>
<dbReference type="EMBL" id="CM041540">
    <property type="protein sequence ID" value="KAI3366357.1"/>
    <property type="molecule type" value="Genomic_DNA"/>
</dbReference>
<accession>A0ACB8WEK8</accession>
<proteinExistence type="predicted"/>
<evidence type="ECO:0000313" key="1">
    <source>
        <dbReference type="EMBL" id="KAI3366357.1"/>
    </source>
</evidence>
<protein>
    <submittedName>
        <fullName evidence="1">Uncharacterized protein</fullName>
    </submittedName>
</protein>
<gene>
    <name evidence="1" type="ORF">L3Q82_000520</name>
</gene>
<keyword evidence="2" id="KW-1185">Reference proteome</keyword>
<dbReference type="Proteomes" id="UP000831701">
    <property type="component" value="Chromosome 10"/>
</dbReference>
<evidence type="ECO:0000313" key="2">
    <source>
        <dbReference type="Proteomes" id="UP000831701"/>
    </source>
</evidence>